<protein>
    <submittedName>
        <fullName evidence="1">Uncharacterized protein</fullName>
    </submittedName>
</protein>
<dbReference type="AlphaFoldDB" id="A0A9Q1DCQ1"/>
<keyword evidence="2" id="KW-1185">Reference proteome</keyword>
<sequence>MSFLFCCCSSCLSTDEYARSSEERQPLLQAESARLFRAPAQAEAKQKGKILAKLVGISELDQHFADVADTFNQQQEHYETMIETWRLLRDSYGCSHRNGLSDCLQRMREEHSGAQLGLQMRGYDLSLAVAGPLGARLQQAQEQVGVLGQAAKAVVAAGPRLQGMMGWVLQQEDQLLQRVREASPSYPEQLRVQANLRENLQTLRQAGDLSVRYRREAGALLTEAAALTAGS</sequence>
<organism evidence="1 2">
    <name type="scientific">Conger conger</name>
    <name type="common">Conger eel</name>
    <name type="synonym">Muraena conger</name>
    <dbReference type="NCBI Taxonomy" id="82655"/>
    <lineage>
        <taxon>Eukaryota</taxon>
        <taxon>Metazoa</taxon>
        <taxon>Chordata</taxon>
        <taxon>Craniata</taxon>
        <taxon>Vertebrata</taxon>
        <taxon>Euteleostomi</taxon>
        <taxon>Actinopterygii</taxon>
        <taxon>Neopterygii</taxon>
        <taxon>Teleostei</taxon>
        <taxon>Anguilliformes</taxon>
        <taxon>Congridae</taxon>
        <taxon>Conger</taxon>
    </lineage>
</organism>
<evidence type="ECO:0000313" key="1">
    <source>
        <dbReference type="EMBL" id="KAJ8267271.1"/>
    </source>
</evidence>
<gene>
    <name evidence="1" type="ORF">COCON_G00124430</name>
</gene>
<dbReference type="Proteomes" id="UP001152803">
    <property type="component" value="Unassembled WGS sequence"/>
</dbReference>
<accession>A0A9Q1DCQ1</accession>
<name>A0A9Q1DCQ1_CONCO</name>
<proteinExistence type="predicted"/>
<comment type="caution">
    <text evidence="1">The sequence shown here is derived from an EMBL/GenBank/DDBJ whole genome shotgun (WGS) entry which is preliminary data.</text>
</comment>
<evidence type="ECO:0000313" key="2">
    <source>
        <dbReference type="Proteomes" id="UP001152803"/>
    </source>
</evidence>
<dbReference type="EMBL" id="JAFJMO010000009">
    <property type="protein sequence ID" value="KAJ8267271.1"/>
    <property type="molecule type" value="Genomic_DNA"/>
</dbReference>
<dbReference type="OrthoDB" id="9890799at2759"/>
<reference evidence="1" key="1">
    <citation type="journal article" date="2023" name="Science">
        <title>Genome structures resolve the early diversification of teleost fishes.</title>
        <authorList>
            <person name="Parey E."/>
            <person name="Louis A."/>
            <person name="Montfort J."/>
            <person name="Bouchez O."/>
            <person name="Roques C."/>
            <person name="Iampietro C."/>
            <person name="Lluch J."/>
            <person name="Castinel A."/>
            <person name="Donnadieu C."/>
            <person name="Desvignes T."/>
            <person name="Floi Bucao C."/>
            <person name="Jouanno E."/>
            <person name="Wen M."/>
            <person name="Mejri S."/>
            <person name="Dirks R."/>
            <person name="Jansen H."/>
            <person name="Henkel C."/>
            <person name="Chen W.J."/>
            <person name="Zahm M."/>
            <person name="Cabau C."/>
            <person name="Klopp C."/>
            <person name="Thompson A.W."/>
            <person name="Robinson-Rechavi M."/>
            <person name="Braasch I."/>
            <person name="Lecointre G."/>
            <person name="Bobe J."/>
            <person name="Postlethwait J.H."/>
            <person name="Berthelot C."/>
            <person name="Roest Crollius H."/>
            <person name="Guiguen Y."/>
        </authorList>
    </citation>
    <scope>NUCLEOTIDE SEQUENCE</scope>
    <source>
        <strain evidence="1">Concon-B</strain>
    </source>
</reference>